<feature type="coiled-coil region" evidence="1">
    <location>
        <begin position="63"/>
        <end position="125"/>
    </location>
</feature>
<dbReference type="OrthoDB" id="10009012at2"/>
<dbReference type="Proteomes" id="UP000027931">
    <property type="component" value="Unassembled WGS sequence"/>
</dbReference>
<name>A0A074LLP7_9BACL</name>
<proteinExistence type="predicted"/>
<evidence type="ECO:0000313" key="3">
    <source>
        <dbReference type="Proteomes" id="UP000027931"/>
    </source>
</evidence>
<dbReference type="EMBL" id="JMIR01000087">
    <property type="protein sequence ID" value="KEO80803.1"/>
    <property type="molecule type" value="Genomic_DNA"/>
</dbReference>
<evidence type="ECO:0000256" key="1">
    <source>
        <dbReference type="SAM" id="Coils"/>
    </source>
</evidence>
<sequence>MKQPIAEELRRWANSLDGEEDGPDHALLTQASSLIDRLSADIALSGRVEETYRDDIRIRSEWIQHLEEQNQYLTNVIHEQAERVRKLMESAMEKDAEIMRLREAGENAAHELHNLYRRIEDAKREEHHEDCLEILNEIVIPWEVEPDADGS</sequence>
<comment type="caution">
    <text evidence="2">The sequence shown here is derived from an EMBL/GenBank/DDBJ whole genome shotgun (WGS) entry which is preliminary data.</text>
</comment>
<keyword evidence="1" id="KW-0175">Coiled coil</keyword>
<reference evidence="2 3" key="1">
    <citation type="journal article" date="2013" name="Int. J. Syst. Evol. Microbiol.">
        <title>Tumebacillus flagellatus sp. nov., an alpha-amylase/pullulanase-producing bacterium isolated from cassava wastewater.</title>
        <authorList>
            <person name="Wang Q."/>
            <person name="Xie N."/>
            <person name="Qin Y."/>
            <person name="Shen N."/>
            <person name="Zhu J."/>
            <person name="Mi H."/>
            <person name="Huang R."/>
        </authorList>
    </citation>
    <scope>NUCLEOTIDE SEQUENCE [LARGE SCALE GENOMIC DNA]</scope>
    <source>
        <strain evidence="2 3">GST4</strain>
    </source>
</reference>
<evidence type="ECO:0000313" key="2">
    <source>
        <dbReference type="EMBL" id="KEO80803.1"/>
    </source>
</evidence>
<dbReference type="AlphaFoldDB" id="A0A074LLP7"/>
<accession>A0A074LLP7</accession>
<dbReference type="RefSeq" id="WP_038094841.1">
    <property type="nucleotide sequence ID" value="NZ_JMIR01000087.1"/>
</dbReference>
<keyword evidence="3" id="KW-1185">Reference proteome</keyword>
<gene>
    <name evidence="2" type="ORF">EL26_24345</name>
</gene>
<organism evidence="2 3">
    <name type="scientific">Tumebacillus flagellatus</name>
    <dbReference type="NCBI Taxonomy" id="1157490"/>
    <lineage>
        <taxon>Bacteria</taxon>
        <taxon>Bacillati</taxon>
        <taxon>Bacillota</taxon>
        <taxon>Bacilli</taxon>
        <taxon>Bacillales</taxon>
        <taxon>Alicyclobacillaceae</taxon>
        <taxon>Tumebacillus</taxon>
    </lineage>
</organism>
<protein>
    <submittedName>
        <fullName evidence="2">Uncharacterized protein</fullName>
    </submittedName>
</protein>